<keyword evidence="2" id="KW-1185">Reference proteome</keyword>
<evidence type="ECO:0000313" key="2">
    <source>
        <dbReference type="Proteomes" id="UP000001936"/>
    </source>
</evidence>
<gene>
    <name evidence="1" type="ordered locus">RHE_PD00027</name>
</gene>
<organism evidence="1 2">
    <name type="scientific">Rhizobium etli (strain ATCC 51251 / DSM 11541 / JCM 21823 / NBRC 15573 / CFN 42)</name>
    <dbReference type="NCBI Taxonomy" id="347834"/>
    <lineage>
        <taxon>Bacteria</taxon>
        <taxon>Pseudomonadati</taxon>
        <taxon>Pseudomonadota</taxon>
        <taxon>Alphaproteobacteria</taxon>
        <taxon>Hyphomicrobiales</taxon>
        <taxon>Rhizobiaceae</taxon>
        <taxon>Rhizobium/Agrobacterium group</taxon>
        <taxon>Rhizobium</taxon>
    </lineage>
</organism>
<sequence length="141" mass="15442">MTVGSKAERPRASRCAVAGDRLCGRPSVFSARVGLFKTNLTERSPRTNDMMNVRSLVEKSADADLLREMIGLAAERLMELEVGSATGADFGVKNSMRLAQRNGYRDIGRRGLAPSSFAFRSCAKAATFRASLNRAAWQRKL</sequence>
<dbReference type="HOGENOM" id="CLU_036805_9_2_5"/>
<protein>
    <submittedName>
        <fullName evidence="1">Insertion sequence transposase protein</fullName>
    </submittedName>
</protein>
<dbReference type="EMBL" id="U80928">
    <property type="protein sequence ID" value="AAM55023.1"/>
    <property type="molecule type" value="Genomic_DNA"/>
</dbReference>
<accession>Q8KKV7</accession>
<reference evidence="2" key="2">
    <citation type="journal article" date="2006" name="Proc. Natl. Acad. Sci. U.S.A.">
        <title>The partitioned Rhizobium etli genome: genetic and metabolic redundancy in seven interacting replicons.</title>
        <authorList>
            <person name="Gonzalez V."/>
            <person name="Santamaria R.I."/>
            <person name="Bustos P."/>
            <person name="Hernandez-Gonzalez I."/>
            <person name="Medrano-Soto A."/>
            <person name="Moreno-Hagelsieb G."/>
            <person name="Janga S.C."/>
            <person name="Ramirez M.A."/>
            <person name="Jimenez-Jacinto V."/>
            <person name="Collado-Vides J."/>
            <person name="Davila G."/>
        </authorList>
    </citation>
    <scope>NUCLEOTIDE SEQUENCE [LARGE SCALE GENOMIC DNA]</scope>
    <source>
        <strain evidence="2">ATCC 51251 / DSM 11541 / JCM 21823 / NBRC 15573 / CFN 42</strain>
    </source>
</reference>
<geneLocation type="plasmid" evidence="1 2">
    <name>p42d</name>
</geneLocation>
<dbReference type="Proteomes" id="UP000001936">
    <property type="component" value="Plasmid p42d"/>
</dbReference>
<keyword evidence="1" id="KW-0614">Plasmid</keyword>
<dbReference type="KEGG" id="ret:RHE_PD00027"/>
<name>Q8KKV7_RHIEC</name>
<reference evidence="2" key="1">
    <citation type="journal article" date="2003" name="Genome Biol.">
        <title>The mosaic structure of the symbiotic plasmid of Rhizobium etli CFN42 and its relation to other symbiotic genome compartments.</title>
        <authorList>
            <person name="Gonzalez V."/>
            <person name="Bustos P."/>
            <person name="Ramirez-Romero M.A."/>
            <person name="Medrano-Soto A."/>
            <person name="Salgado H."/>
            <person name="Hernandez-Gonzalez I."/>
            <person name="Hernandez-Celis J.C."/>
            <person name="Quintero V."/>
            <person name="Moreno-Hagelsieb G."/>
            <person name="Girard L."/>
            <person name="Rodriguez O."/>
            <person name="Flores M."/>
            <person name="Cevallos M.A."/>
            <person name="Collado-Vides J."/>
            <person name="Romero D."/>
            <person name="Davila G."/>
        </authorList>
    </citation>
    <scope>NUCLEOTIDE SEQUENCE [LARGE SCALE GENOMIC DNA]</scope>
    <source>
        <strain evidence="2">ATCC 51251 / DSM 11541 / JCM 21823 / NBRC 15573 / CFN 42</strain>
    </source>
</reference>
<proteinExistence type="predicted"/>
<evidence type="ECO:0000313" key="1">
    <source>
        <dbReference type="EMBL" id="AAM55023.1"/>
    </source>
</evidence>
<dbReference type="AlphaFoldDB" id="Q8KKV7"/>